<gene>
    <name evidence="1" type="ORF">pipiens_019074</name>
</gene>
<evidence type="ECO:0000313" key="1">
    <source>
        <dbReference type="EMBL" id="KAL1404085.1"/>
    </source>
</evidence>
<keyword evidence="2" id="KW-1185">Reference proteome</keyword>
<comment type="caution">
    <text evidence="1">The sequence shown here is derived from an EMBL/GenBank/DDBJ whole genome shotgun (WGS) entry which is preliminary data.</text>
</comment>
<accession>A0ABD1DWI2</accession>
<protein>
    <recommendedName>
        <fullName evidence="3">Tetratricopeptide repeat protein 25</fullName>
    </recommendedName>
</protein>
<evidence type="ECO:0008006" key="3">
    <source>
        <dbReference type="Google" id="ProtNLM"/>
    </source>
</evidence>
<dbReference type="PANTHER" id="PTHR21391:SF0">
    <property type="entry name" value="AT04489P-RELATED"/>
    <property type="match status" value="1"/>
</dbReference>
<dbReference type="Proteomes" id="UP001562425">
    <property type="component" value="Unassembled WGS sequence"/>
</dbReference>
<dbReference type="AlphaFoldDB" id="A0ABD1DWI2"/>
<proteinExistence type="predicted"/>
<reference evidence="1 2" key="1">
    <citation type="submission" date="2024-05" db="EMBL/GenBank/DDBJ databases">
        <title>Culex pipiens pipiens assembly and annotation.</title>
        <authorList>
            <person name="Alout H."/>
            <person name="Durand T."/>
        </authorList>
    </citation>
    <scope>NUCLEOTIDE SEQUENCE [LARGE SCALE GENOMIC DNA]</scope>
    <source>
        <strain evidence="1">HA-2024</strain>
        <tissue evidence="1">Whole body</tissue>
    </source>
</reference>
<dbReference type="EMBL" id="JBEHCU010000817">
    <property type="protein sequence ID" value="KAL1404085.1"/>
    <property type="molecule type" value="Genomic_DNA"/>
</dbReference>
<evidence type="ECO:0000313" key="2">
    <source>
        <dbReference type="Proteomes" id="UP001562425"/>
    </source>
</evidence>
<dbReference type="PANTHER" id="PTHR21391">
    <property type="entry name" value="AT04489P-RELATED"/>
    <property type="match status" value="1"/>
</dbReference>
<name>A0ABD1DWI2_CULPP</name>
<organism evidence="1 2">
    <name type="scientific">Culex pipiens pipiens</name>
    <name type="common">Northern house mosquito</name>
    <dbReference type="NCBI Taxonomy" id="38569"/>
    <lineage>
        <taxon>Eukaryota</taxon>
        <taxon>Metazoa</taxon>
        <taxon>Ecdysozoa</taxon>
        <taxon>Arthropoda</taxon>
        <taxon>Hexapoda</taxon>
        <taxon>Insecta</taxon>
        <taxon>Pterygota</taxon>
        <taxon>Neoptera</taxon>
        <taxon>Endopterygota</taxon>
        <taxon>Diptera</taxon>
        <taxon>Nematocera</taxon>
        <taxon>Culicoidea</taxon>
        <taxon>Culicidae</taxon>
        <taxon>Culicinae</taxon>
        <taxon>Culicini</taxon>
        <taxon>Culex</taxon>
        <taxon>Culex</taxon>
    </lineage>
</organism>
<sequence length="544" mass="62684">MKRSPSSLELAWPPGLQHVVFRELGWHCGRNANRNIRVARTNLAKACQANPEAGDCYMRRAVTELGDLNVEAALENCRNGLAVDGFEEDFGGVELEGRILFERGDFEEHARVTFNRKELLVGHRRKQLETEWQIAVNNYENILGRKAGGCLYELRGNIARICNRQAGDHKKDPQECDVVSLQEEEHVEAHIRKEKKLQKDTRMLGQLYLGKTWKDLEFLQSLRENGHHGNVVRLPGAKESSESMSNTIEECYQKVSHSLHQLQSRTPVYTLRNKRFGSKQSADAYTQENLFKWRYKTYRDVYNQLDRMHELREQRNLPELLKFAEDTLWNYYQIKTTRVFPDQFKFTAEVCNLVGLAVLDQLEVPLNLMDDPLEDRLRHLFHLPPLRETALVVPIFGDKSTFRDPAAPDKQYLSYRNRRLKLEHRLHHSKYPIERALLYHALAQTHLDGEQLDTARIMAGSVMRAAQEAGSNLWFALGTLQLVAADCLQRNVEKLARSLTSAAEAASALKCSRLRQVIHVARIINDKLISKKKLKRASEESQLL</sequence>